<evidence type="ECO:0000313" key="8">
    <source>
        <dbReference type="Proteomes" id="UP000031561"/>
    </source>
</evidence>
<evidence type="ECO:0000256" key="5">
    <source>
        <dbReference type="ARBA" id="ARBA00049117"/>
    </source>
</evidence>
<dbReference type="Pfam" id="PF07683">
    <property type="entry name" value="CobW_C"/>
    <property type="match status" value="1"/>
</dbReference>
<dbReference type="Pfam" id="PF02492">
    <property type="entry name" value="cobW"/>
    <property type="match status" value="1"/>
</dbReference>
<dbReference type="PANTHER" id="PTHR13748:SF59">
    <property type="entry name" value="COBW C-TERMINAL DOMAIN-CONTAINING PROTEIN"/>
    <property type="match status" value="1"/>
</dbReference>
<dbReference type="Gene3D" id="3.40.50.300">
    <property type="entry name" value="P-loop containing nucleotide triphosphate hydrolases"/>
    <property type="match status" value="1"/>
</dbReference>
<comment type="caution">
    <text evidence="7">The sequence shown here is derived from an EMBL/GenBank/DDBJ whole genome shotgun (WGS) entry which is preliminary data.</text>
</comment>
<protein>
    <submittedName>
        <fullName evidence="7">GTP-binding protein</fullName>
    </submittedName>
</protein>
<keyword evidence="8" id="KW-1185">Reference proteome</keyword>
<evidence type="ECO:0000256" key="3">
    <source>
        <dbReference type="ARBA" id="ARBA00023186"/>
    </source>
</evidence>
<name>A0ABD4T537_9CYAN</name>
<organism evidence="7 8">
    <name type="scientific">Lyngbya confervoides BDU141951</name>
    <dbReference type="NCBI Taxonomy" id="1574623"/>
    <lineage>
        <taxon>Bacteria</taxon>
        <taxon>Bacillati</taxon>
        <taxon>Cyanobacteriota</taxon>
        <taxon>Cyanophyceae</taxon>
        <taxon>Oscillatoriophycideae</taxon>
        <taxon>Oscillatoriales</taxon>
        <taxon>Microcoleaceae</taxon>
        <taxon>Lyngbya</taxon>
    </lineage>
</organism>
<dbReference type="SUPFAM" id="SSF90002">
    <property type="entry name" value="Hypothetical protein YjiA, C-terminal domain"/>
    <property type="match status" value="1"/>
</dbReference>
<comment type="catalytic activity">
    <reaction evidence="5">
        <text>GTP + H2O = GDP + phosphate + H(+)</text>
        <dbReference type="Rhea" id="RHEA:19669"/>
        <dbReference type="ChEBI" id="CHEBI:15377"/>
        <dbReference type="ChEBI" id="CHEBI:15378"/>
        <dbReference type="ChEBI" id="CHEBI:37565"/>
        <dbReference type="ChEBI" id="CHEBI:43474"/>
        <dbReference type="ChEBI" id="CHEBI:58189"/>
    </reaction>
    <physiologicalReaction direction="left-to-right" evidence="5">
        <dbReference type="Rhea" id="RHEA:19670"/>
    </physiologicalReaction>
</comment>
<feature type="domain" description="CobW C-terminal" evidence="6">
    <location>
        <begin position="234"/>
        <end position="322"/>
    </location>
</feature>
<dbReference type="EMBL" id="JTHE03000066">
    <property type="protein sequence ID" value="MCM1983632.1"/>
    <property type="molecule type" value="Genomic_DNA"/>
</dbReference>
<dbReference type="PANTHER" id="PTHR13748">
    <property type="entry name" value="COBW-RELATED"/>
    <property type="match status" value="1"/>
</dbReference>
<keyword evidence="1" id="KW-0547">Nucleotide-binding</keyword>
<evidence type="ECO:0000259" key="6">
    <source>
        <dbReference type="SMART" id="SM00833"/>
    </source>
</evidence>
<dbReference type="InterPro" id="IPR027417">
    <property type="entry name" value="P-loop_NTPase"/>
</dbReference>
<evidence type="ECO:0000313" key="7">
    <source>
        <dbReference type="EMBL" id="MCM1983632.1"/>
    </source>
</evidence>
<keyword evidence="2" id="KW-0378">Hydrolase</keyword>
<dbReference type="Proteomes" id="UP000031561">
    <property type="component" value="Unassembled WGS sequence"/>
</dbReference>
<proteinExistence type="inferred from homology"/>
<sequence>MFDRPSCPEAKLPVAVITGFLGSGKTTFINQLLERVVDLRVAVLVNELGQIDIDSQLIRSQDKNKVELTNGCICCSINDSLMEAVLGILARRDAVDYLMVETTGVADPLPIMQSFLATELWNFTRLDAVISLVDAETFESQDPYQSQAAGRQISYADILILNKSDCVSAARLEGLTADLTALRPRIRILTATYGQVPLDLILDVHLTRREVLVQDPLAVALQGRPSSHLRDDGFTSVEFSSDRPLSLRAFQQFLEHQLPRAVIRGKGVLWFAESRDRHVFQLCGQRITLQDDAWQGPPKTELVLIGRHLDPQRLRGQLADCLAAPL</sequence>
<gene>
    <name evidence="7" type="ORF">QQ91_0012470</name>
</gene>
<dbReference type="InterPro" id="IPR051316">
    <property type="entry name" value="Zinc-reg_GTPase_activator"/>
</dbReference>
<dbReference type="AlphaFoldDB" id="A0ABD4T537"/>
<dbReference type="InterPro" id="IPR011629">
    <property type="entry name" value="CobW-like_C"/>
</dbReference>
<dbReference type="GO" id="GO:0016787">
    <property type="term" value="F:hydrolase activity"/>
    <property type="evidence" value="ECO:0007669"/>
    <property type="project" value="UniProtKB-KW"/>
</dbReference>
<evidence type="ECO:0000256" key="1">
    <source>
        <dbReference type="ARBA" id="ARBA00022741"/>
    </source>
</evidence>
<dbReference type="SUPFAM" id="SSF52540">
    <property type="entry name" value="P-loop containing nucleoside triphosphate hydrolases"/>
    <property type="match status" value="1"/>
</dbReference>
<keyword evidence="3" id="KW-0143">Chaperone</keyword>
<dbReference type="SMART" id="SM00833">
    <property type="entry name" value="CobW_C"/>
    <property type="match status" value="1"/>
</dbReference>
<dbReference type="Gene3D" id="3.30.1220.10">
    <property type="entry name" value="CobW-like, C-terminal domain"/>
    <property type="match status" value="1"/>
</dbReference>
<dbReference type="CDD" id="cd03112">
    <property type="entry name" value="CobW-like"/>
    <property type="match status" value="1"/>
</dbReference>
<dbReference type="InterPro" id="IPR036627">
    <property type="entry name" value="CobW-likC_sf"/>
</dbReference>
<dbReference type="InterPro" id="IPR003495">
    <property type="entry name" value="CobW/HypB/UreG_nucleotide-bd"/>
</dbReference>
<dbReference type="GO" id="GO:0000166">
    <property type="term" value="F:nucleotide binding"/>
    <property type="evidence" value="ECO:0007669"/>
    <property type="project" value="UniProtKB-KW"/>
</dbReference>
<accession>A0ABD4T537</accession>
<evidence type="ECO:0000256" key="2">
    <source>
        <dbReference type="ARBA" id="ARBA00022801"/>
    </source>
</evidence>
<dbReference type="RefSeq" id="WP_166282529.1">
    <property type="nucleotide sequence ID" value="NZ_JTHE03000066.1"/>
</dbReference>
<reference evidence="7 8" key="1">
    <citation type="journal article" date="2015" name="Genome Announc.">
        <title>Draft Genome Sequence of Filamentous Marine Cyanobacterium Lyngbya confervoides Strain BDU141951.</title>
        <authorList>
            <person name="Chandrababunaidu M.M."/>
            <person name="Sen D."/>
            <person name="Tripathy S."/>
        </authorList>
    </citation>
    <scope>NUCLEOTIDE SEQUENCE [LARGE SCALE GENOMIC DNA]</scope>
    <source>
        <strain evidence="7 8">BDU141951</strain>
    </source>
</reference>
<evidence type="ECO:0000256" key="4">
    <source>
        <dbReference type="ARBA" id="ARBA00034320"/>
    </source>
</evidence>
<comment type="similarity">
    <text evidence="4">Belongs to the SIMIBI class G3E GTPase family. ZNG1 subfamily.</text>
</comment>